<comment type="caution">
    <text evidence="2">The sequence shown here is derived from an EMBL/GenBank/DDBJ whole genome shotgun (WGS) entry which is preliminary data.</text>
</comment>
<dbReference type="Proteomes" id="UP000596742">
    <property type="component" value="Unassembled WGS sequence"/>
</dbReference>
<keyword evidence="3" id="KW-1185">Reference proteome</keyword>
<evidence type="ECO:0000313" key="3">
    <source>
        <dbReference type="Proteomes" id="UP000596742"/>
    </source>
</evidence>
<dbReference type="AlphaFoldDB" id="A0A8B6G463"/>
<feature type="compositionally biased region" description="Basic and acidic residues" evidence="1">
    <location>
        <begin position="414"/>
        <end position="430"/>
    </location>
</feature>
<proteinExistence type="predicted"/>
<accession>A0A8B6G463</accession>
<evidence type="ECO:0000313" key="2">
    <source>
        <dbReference type="EMBL" id="VDI58374.1"/>
    </source>
</evidence>
<name>A0A8B6G463_MYTGA</name>
<evidence type="ECO:0000256" key="1">
    <source>
        <dbReference type="SAM" id="MobiDB-lite"/>
    </source>
</evidence>
<dbReference type="OrthoDB" id="10526232at2759"/>
<reference evidence="2" key="1">
    <citation type="submission" date="2018-11" db="EMBL/GenBank/DDBJ databases">
        <authorList>
            <person name="Alioto T."/>
            <person name="Alioto T."/>
        </authorList>
    </citation>
    <scope>NUCLEOTIDE SEQUENCE</scope>
</reference>
<protein>
    <submittedName>
        <fullName evidence="2">Uncharacterized protein</fullName>
    </submittedName>
</protein>
<feature type="region of interest" description="Disordered" evidence="1">
    <location>
        <begin position="414"/>
        <end position="433"/>
    </location>
</feature>
<organism evidence="2 3">
    <name type="scientific">Mytilus galloprovincialis</name>
    <name type="common">Mediterranean mussel</name>
    <dbReference type="NCBI Taxonomy" id="29158"/>
    <lineage>
        <taxon>Eukaryota</taxon>
        <taxon>Metazoa</taxon>
        <taxon>Spiralia</taxon>
        <taxon>Lophotrochozoa</taxon>
        <taxon>Mollusca</taxon>
        <taxon>Bivalvia</taxon>
        <taxon>Autobranchia</taxon>
        <taxon>Pteriomorphia</taxon>
        <taxon>Mytilida</taxon>
        <taxon>Mytiloidea</taxon>
        <taxon>Mytilidae</taxon>
        <taxon>Mytilinae</taxon>
        <taxon>Mytilus</taxon>
    </lineage>
</organism>
<gene>
    <name evidence="2" type="ORF">MGAL_10B074054</name>
</gene>
<sequence>MKRSLDINDIDEICFLQILSYFENKTFKISLLKDAVRKLEGRYINKRSSKSVCSHAKRQKVSDIYVLQHHTICHAILLSYGEDVDILPCCDLVFLYQHIRPLGYDDSLEEQRVFLFCDYKHIASKLITMLSNDDIKFTLVGCYLELVALLHRRDEIIEFFFQNLANIEPHEYVCLLNGLTTFGQNPALVKFHPNLCKEIMIHAGMEVFNAFCRPVGWTENDKNFVLIEADLLLNKLYVNINTNRQSKESEKFKIGVPYFINFFDIDGSRYVGCYVYENLIEKGFLNIVESLFEKLKQNAQEIIPKNVKQFLEGLLNDGKRSSIVSQFKEFFEAVLFKYGKLSAHLESSCEMEFGRERRPQAVGREDGTYFVYWDINYIKRMYMNPMAEYFLEHGFRSNNEKFVRTMYEQFVSEKAGDESVNDDSKSRLDDGQNIDEDENDWAVKYTKVTFDDYPGDVIWVDEKGEIVHISINNGFVKRAFREKYPIFYVDTVCVRLFRFLFKVEPYLKADMNTYSKRMALLQKKFHSLYKYCSK</sequence>
<dbReference type="EMBL" id="UYJE01007839">
    <property type="protein sequence ID" value="VDI58374.1"/>
    <property type="molecule type" value="Genomic_DNA"/>
</dbReference>